<dbReference type="EMBL" id="JRLX01000001">
    <property type="protein sequence ID" value="KGO88404.1"/>
    <property type="molecule type" value="Genomic_DNA"/>
</dbReference>
<gene>
    <name evidence="1" type="ORF">Q765_00360</name>
</gene>
<evidence type="ECO:0000313" key="1">
    <source>
        <dbReference type="EMBL" id="KGO88404.1"/>
    </source>
</evidence>
<protein>
    <submittedName>
        <fullName evidence="1">Uncharacterized protein</fullName>
    </submittedName>
</protein>
<dbReference type="RefSeq" id="WP_020211407.1">
    <property type="nucleotide sequence ID" value="NZ_JRLX01000001.1"/>
</dbReference>
<comment type="caution">
    <text evidence="1">The sequence shown here is derived from an EMBL/GenBank/DDBJ whole genome shotgun (WGS) entry which is preliminary data.</text>
</comment>
<name>A0A0A2M7Z7_9FLAO</name>
<dbReference type="STRING" id="1121895.GCA_000378485_00282"/>
<sequence>MEQFTTYTIKSKADGFVWQFKYHLNGVLAECKMFDGILSDKQIGWLKQQFPYYQTDVEEWKIKLQQNFDISITPPDLTFDALWELYNYKLSKQDATKAFNKLKEPEILLCFIDVPKYLQWLKRNPNVQQLNLATYISKRRYEDERPDSVKGKVYNTTLIDLAKSKQIK</sequence>
<organism evidence="1 2">
    <name type="scientific">Flavobacterium rivuli WB 3.3-2 = DSM 21788</name>
    <dbReference type="NCBI Taxonomy" id="1121895"/>
    <lineage>
        <taxon>Bacteria</taxon>
        <taxon>Pseudomonadati</taxon>
        <taxon>Bacteroidota</taxon>
        <taxon>Flavobacteriia</taxon>
        <taxon>Flavobacteriales</taxon>
        <taxon>Flavobacteriaceae</taxon>
        <taxon>Flavobacterium</taxon>
    </lineage>
</organism>
<evidence type="ECO:0000313" key="2">
    <source>
        <dbReference type="Proteomes" id="UP000030152"/>
    </source>
</evidence>
<keyword evidence="2" id="KW-1185">Reference proteome</keyword>
<dbReference type="OrthoDB" id="1132132at2"/>
<dbReference type="eggNOG" id="ENOG502ZY6P">
    <property type="taxonomic scope" value="Bacteria"/>
</dbReference>
<proteinExistence type="predicted"/>
<reference evidence="1 2" key="1">
    <citation type="submission" date="2013-09" db="EMBL/GenBank/DDBJ databases">
        <authorList>
            <person name="Zeng Z."/>
            <person name="Chen C."/>
        </authorList>
    </citation>
    <scope>NUCLEOTIDE SEQUENCE [LARGE SCALE GENOMIC DNA]</scope>
    <source>
        <strain evidence="1 2">WB 3.3-2</strain>
    </source>
</reference>
<dbReference type="AlphaFoldDB" id="A0A0A2M7Z7"/>
<accession>A0A0A2M7Z7</accession>
<dbReference type="Proteomes" id="UP000030152">
    <property type="component" value="Unassembled WGS sequence"/>
</dbReference>